<evidence type="ECO:0000259" key="9">
    <source>
        <dbReference type="Pfam" id="PF12704"/>
    </source>
</evidence>
<evidence type="ECO:0000256" key="7">
    <source>
        <dbReference type="SAM" id="Phobius"/>
    </source>
</evidence>
<feature type="transmembrane region" description="Helical" evidence="7">
    <location>
        <begin position="362"/>
        <end position="381"/>
    </location>
</feature>
<evidence type="ECO:0000256" key="3">
    <source>
        <dbReference type="ARBA" id="ARBA00022692"/>
    </source>
</evidence>
<keyword evidence="11" id="KW-1185">Reference proteome</keyword>
<feature type="transmembrane region" description="Helical" evidence="7">
    <location>
        <begin position="320"/>
        <end position="342"/>
    </location>
</feature>
<proteinExistence type="inferred from homology"/>
<organism evidence="10 11">
    <name type="scientific">Nocardioides dubius</name>
    <dbReference type="NCBI Taxonomy" id="317019"/>
    <lineage>
        <taxon>Bacteria</taxon>
        <taxon>Bacillati</taxon>
        <taxon>Actinomycetota</taxon>
        <taxon>Actinomycetes</taxon>
        <taxon>Propionibacteriales</taxon>
        <taxon>Nocardioidaceae</taxon>
        <taxon>Nocardioides</taxon>
    </lineage>
</organism>
<evidence type="ECO:0000313" key="11">
    <source>
        <dbReference type="Proteomes" id="UP001501581"/>
    </source>
</evidence>
<keyword evidence="2" id="KW-1003">Cell membrane</keyword>
<evidence type="ECO:0000256" key="5">
    <source>
        <dbReference type="ARBA" id="ARBA00023136"/>
    </source>
</evidence>
<dbReference type="Pfam" id="PF12704">
    <property type="entry name" value="MacB_PCD"/>
    <property type="match status" value="1"/>
</dbReference>
<reference evidence="10 11" key="1">
    <citation type="journal article" date="2019" name="Int. J. Syst. Evol. Microbiol.">
        <title>The Global Catalogue of Microorganisms (GCM) 10K type strain sequencing project: providing services to taxonomists for standard genome sequencing and annotation.</title>
        <authorList>
            <consortium name="The Broad Institute Genomics Platform"/>
            <consortium name="The Broad Institute Genome Sequencing Center for Infectious Disease"/>
            <person name="Wu L."/>
            <person name="Ma J."/>
        </authorList>
    </citation>
    <scope>NUCLEOTIDE SEQUENCE [LARGE SCALE GENOMIC DNA]</scope>
    <source>
        <strain evidence="10 11">JCM 13008</strain>
    </source>
</reference>
<dbReference type="Pfam" id="PF02687">
    <property type="entry name" value="FtsX"/>
    <property type="match status" value="1"/>
</dbReference>
<dbReference type="InterPro" id="IPR003838">
    <property type="entry name" value="ABC3_permease_C"/>
</dbReference>
<feature type="domain" description="MacB-like periplasmic core" evidence="9">
    <location>
        <begin position="29"/>
        <end position="241"/>
    </location>
</feature>
<comment type="caution">
    <text evidence="10">The sequence shown here is derived from an EMBL/GenBank/DDBJ whole genome shotgun (WGS) entry which is preliminary data.</text>
</comment>
<accession>A0ABN1TTD2</accession>
<comment type="similarity">
    <text evidence="6">Belongs to the ABC-4 integral membrane protein family.</text>
</comment>
<keyword evidence="4 7" id="KW-1133">Transmembrane helix</keyword>
<dbReference type="RefSeq" id="WP_343993959.1">
    <property type="nucleotide sequence ID" value="NZ_BAAALG010000008.1"/>
</dbReference>
<dbReference type="Proteomes" id="UP001501581">
    <property type="component" value="Unassembled WGS sequence"/>
</dbReference>
<evidence type="ECO:0000256" key="2">
    <source>
        <dbReference type="ARBA" id="ARBA00022475"/>
    </source>
</evidence>
<dbReference type="PANTHER" id="PTHR30572">
    <property type="entry name" value="MEMBRANE COMPONENT OF TRANSPORTER-RELATED"/>
    <property type="match status" value="1"/>
</dbReference>
<evidence type="ECO:0000256" key="6">
    <source>
        <dbReference type="ARBA" id="ARBA00038076"/>
    </source>
</evidence>
<evidence type="ECO:0000256" key="4">
    <source>
        <dbReference type="ARBA" id="ARBA00022989"/>
    </source>
</evidence>
<sequence>MSGGSPNRVAWRRVLTEAIAGLGSSPARSILAAMGTLVGVGSVVTVLGLTATANGQIDESFTKLSSTSIRVDVNEAVGASTFPRRAISRVNGIEGVVDAAVVATIDNGEPAQLHPGAPDPGSESPRVAGVSVGYWRTVDAPLLQGRLIDARLAREPVAVLGERTAQRLGVTDVADQVMITFRGVRFLVIGITGPASRDQVTAGDIAIPHAFVRDWLPPDLYTEQMLVVTEVGAGEAVATQVATAVAPFRPESAVAHYTARPRVVDDAVSAELRSLFLMLALISTGIAGLGIVNVSLMAVLERRREIGLRRALGARRGHIVMQFVVEAGIVGIMGGAVGGAVGQLAVVAVSKWQGWTTTLEPLVTLGAAPLGLCLGVLAGLYPALRAARVSPVEALRAGA</sequence>
<evidence type="ECO:0000256" key="1">
    <source>
        <dbReference type="ARBA" id="ARBA00004651"/>
    </source>
</evidence>
<comment type="subcellular location">
    <subcellularLocation>
        <location evidence="1">Cell membrane</location>
        <topology evidence="1">Multi-pass membrane protein</topology>
    </subcellularLocation>
</comment>
<gene>
    <name evidence="10" type="ORF">GCM10009668_20210</name>
</gene>
<feature type="transmembrane region" description="Helical" evidence="7">
    <location>
        <begin position="275"/>
        <end position="300"/>
    </location>
</feature>
<keyword evidence="5 7" id="KW-0472">Membrane</keyword>
<keyword evidence="3 7" id="KW-0812">Transmembrane</keyword>
<evidence type="ECO:0000259" key="8">
    <source>
        <dbReference type="Pfam" id="PF02687"/>
    </source>
</evidence>
<feature type="domain" description="ABC3 transporter permease C-terminal" evidence="8">
    <location>
        <begin position="278"/>
        <end position="391"/>
    </location>
</feature>
<protein>
    <submittedName>
        <fullName evidence="10">ABC transporter permease</fullName>
    </submittedName>
</protein>
<dbReference type="InterPro" id="IPR025857">
    <property type="entry name" value="MacB_PCD"/>
</dbReference>
<dbReference type="EMBL" id="BAAALG010000008">
    <property type="protein sequence ID" value="GAA1101806.1"/>
    <property type="molecule type" value="Genomic_DNA"/>
</dbReference>
<name>A0ABN1TTD2_9ACTN</name>
<evidence type="ECO:0000313" key="10">
    <source>
        <dbReference type="EMBL" id="GAA1101806.1"/>
    </source>
</evidence>
<dbReference type="InterPro" id="IPR050250">
    <property type="entry name" value="Macrolide_Exporter_MacB"/>
</dbReference>
<dbReference type="PANTHER" id="PTHR30572:SF4">
    <property type="entry name" value="ABC TRANSPORTER PERMEASE YTRF"/>
    <property type="match status" value="1"/>
</dbReference>